<evidence type="ECO:0000259" key="5">
    <source>
        <dbReference type="Pfam" id="PF00700"/>
    </source>
</evidence>
<evidence type="ECO:0000313" key="6">
    <source>
        <dbReference type="EMBL" id="AKU94727.1"/>
    </source>
</evidence>
<evidence type="ECO:0000313" key="7">
    <source>
        <dbReference type="Proteomes" id="UP000064967"/>
    </source>
</evidence>
<comment type="subcellular location">
    <subcellularLocation>
        <location evidence="3">Secreted</location>
    </subcellularLocation>
    <subcellularLocation>
        <location evidence="3">Bacterial flagellum</location>
    </subcellularLocation>
</comment>
<evidence type="ECO:0000256" key="3">
    <source>
        <dbReference type="RuleBase" id="RU362073"/>
    </source>
</evidence>
<dbReference type="InterPro" id="IPR001029">
    <property type="entry name" value="Flagellin_N"/>
</dbReference>
<organism evidence="6 7">
    <name type="scientific">Labilithrix luteola</name>
    <dbReference type="NCBI Taxonomy" id="1391654"/>
    <lineage>
        <taxon>Bacteria</taxon>
        <taxon>Pseudomonadati</taxon>
        <taxon>Myxococcota</taxon>
        <taxon>Polyangia</taxon>
        <taxon>Polyangiales</taxon>
        <taxon>Labilitrichaceae</taxon>
        <taxon>Labilithrix</taxon>
    </lineage>
</organism>
<dbReference type="PANTHER" id="PTHR42792:SF2">
    <property type="entry name" value="FLAGELLIN"/>
    <property type="match status" value="1"/>
</dbReference>
<dbReference type="InterPro" id="IPR042187">
    <property type="entry name" value="Flagellin_C_sub2"/>
</dbReference>
<keyword evidence="6" id="KW-0969">Cilium</keyword>
<evidence type="ECO:0000256" key="2">
    <source>
        <dbReference type="ARBA" id="ARBA00023143"/>
    </source>
</evidence>
<dbReference type="InterPro" id="IPR046358">
    <property type="entry name" value="Flagellin_C"/>
</dbReference>
<keyword evidence="7" id="KW-1185">Reference proteome</keyword>
<dbReference type="Proteomes" id="UP000064967">
    <property type="component" value="Chromosome"/>
</dbReference>
<dbReference type="OrthoDB" id="9796789at2"/>
<dbReference type="AlphaFoldDB" id="A0A0K1PMJ2"/>
<evidence type="ECO:0000259" key="4">
    <source>
        <dbReference type="Pfam" id="PF00669"/>
    </source>
</evidence>
<dbReference type="KEGG" id="llu:AKJ09_01391"/>
<feature type="domain" description="Flagellin N-terminal" evidence="4">
    <location>
        <begin position="6"/>
        <end position="141"/>
    </location>
</feature>
<keyword evidence="6" id="KW-0282">Flagellum</keyword>
<sequence>MSLVVQSNVASMFAQSQLSKTNGALAKNFSHLSSGFRINDASDDAAGLGISKSMNAQVRSMAVAERNTNDGISMVQTADGGAEQIHDILTRMRELAVQASNGDLATNDYANLDTEYQSNLQEIDRIAASSQFNGIGLLAGAASSKNFQVGIGTASTDRIAVSFGGADATGLGVNGGDVQNFGNAQTAITKLDDAIQKLSTVREGFGSSMNRLSFAVTSLQSQQTNLSAAVSRIRDVDIASETAAMSKNQVLAQAGVAILSQANQTPQLAMQLLRG</sequence>
<keyword evidence="6" id="KW-0966">Cell projection</keyword>
<proteinExistence type="inferred from homology"/>
<dbReference type="Gene3D" id="1.20.1330.10">
    <property type="entry name" value="f41 fragment of flagellin, N-terminal domain"/>
    <property type="match status" value="1"/>
</dbReference>
<comment type="similarity">
    <text evidence="1 3">Belongs to the bacterial flagellin family.</text>
</comment>
<dbReference type="STRING" id="1391654.AKJ09_01391"/>
<dbReference type="PRINTS" id="PR00207">
    <property type="entry name" value="FLAGELLIN"/>
</dbReference>
<dbReference type="GO" id="GO:0009288">
    <property type="term" value="C:bacterial-type flagellum"/>
    <property type="evidence" value="ECO:0007669"/>
    <property type="project" value="UniProtKB-SubCell"/>
</dbReference>
<gene>
    <name evidence="6" type="ORF">AKJ09_01391</name>
</gene>
<comment type="function">
    <text evidence="3">Flagellin is the subunit protein which polymerizes to form the filaments of bacterial flagella.</text>
</comment>
<feature type="domain" description="Flagellin C-terminal" evidence="5">
    <location>
        <begin position="189"/>
        <end position="273"/>
    </location>
</feature>
<dbReference type="EMBL" id="CP012333">
    <property type="protein sequence ID" value="AKU94727.1"/>
    <property type="molecule type" value="Genomic_DNA"/>
</dbReference>
<evidence type="ECO:0000256" key="1">
    <source>
        <dbReference type="ARBA" id="ARBA00005709"/>
    </source>
</evidence>
<dbReference type="GO" id="GO:0005198">
    <property type="term" value="F:structural molecule activity"/>
    <property type="evidence" value="ECO:0007669"/>
    <property type="project" value="UniProtKB-UniRule"/>
</dbReference>
<name>A0A0K1PMJ2_9BACT</name>
<keyword evidence="3" id="KW-0964">Secreted</keyword>
<accession>A0A0K1PMJ2</accession>
<dbReference type="GO" id="GO:0005576">
    <property type="term" value="C:extracellular region"/>
    <property type="evidence" value="ECO:0007669"/>
    <property type="project" value="UniProtKB-SubCell"/>
</dbReference>
<dbReference type="Pfam" id="PF00700">
    <property type="entry name" value="Flagellin_C"/>
    <property type="match status" value="1"/>
</dbReference>
<reference evidence="6 7" key="1">
    <citation type="submission" date="2015-08" db="EMBL/GenBank/DDBJ databases">
        <authorList>
            <person name="Babu N.S."/>
            <person name="Beckwith C.J."/>
            <person name="Beseler K.G."/>
            <person name="Brison A."/>
            <person name="Carone J.V."/>
            <person name="Caskin T.P."/>
            <person name="Diamond M."/>
            <person name="Durham M.E."/>
            <person name="Foxe J.M."/>
            <person name="Go M."/>
            <person name="Henderson B.A."/>
            <person name="Jones I.B."/>
            <person name="McGettigan J.A."/>
            <person name="Micheletti S.J."/>
            <person name="Nasrallah M.E."/>
            <person name="Ortiz D."/>
            <person name="Piller C.R."/>
            <person name="Privatt S.R."/>
            <person name="Schneider S.L."/>
            <person name="Sharp S."/>
            <person name="Smith T.C."/>
            <person name="Stanton J.D."/>
            <person name="Ullery H.E."/>
            <person name="Wilson R.J."/>
            <person name="Serrano M.G."/>
            <person name="Buck G."/>
            <person name="Lee V."/>
            <person name="Wang Y."/>
            <person name="Carvalho R."/>
            <person name="Voegtly L."/>
            <person name="Shi R."/>
            <person name="Duckworth R."/>
            <person name="Johnson A."/>
            <person name="Loviza R."/>
            <person name="Walstead R."/>
            <person name="Shah Z."/>
            <person name="Kiflezghi M."/>
            <person name="Wade K."/>
            <person name="Ball S.L."/>
            <person name="Bradley K.W."/>
            <person name="Asai D.J."/>
            <person name="Bowman C.A."/>
            <person name="Russell D.A."/>
            <person name="Pope W.H."/>
            <person name="Jacobs-Sera D."/>
            <person name="Hendrix R.W."/>
            <person name="Hatfull G.F."/>
        </authorList>
    </citation>
    <scope>NUCLEOTIDE SEQUENCE [LARGE SCALE GENOMIC DNA]</scope>
    <source>
        <strain evidence="6 7">DSM 27648</strain>
    </source>
</reference>
<dbReference type="PANTHER" id="PTHR42792">
    <property type="entry name" value="FLAGELLIN"/>
    <property type="match status" value="1"/>
</dbReference>
<keyword evidence="2 3" id="KW-0975">Bacterial flagellum</keyword>
<dbReference type="Gene3D" id="6.10.10.10">
    <property type="entry name" value="Flagellar export chaperone, C-terminal domain"/>
    <property type="match status" value="1"/>
</dbReference>
<dbReference type="PATRIC" id="fig|1391654.3.peg.1408"/>
<dbReference type="Pfam" id="PF00669">
    <property type="entry name" value="Flagellin_N"/>
    <property type="match status" value="1"/>
</dbReference>
<dbReference type="SUPFAM" id="SSF64518">
    <property type="entry name" value="Phase 1 flagellin"/>
    <property type="match status" value="1"/>
</dbReference>
<dbReference type="InterPro" id="IPR001492">
    <property type="entry name" value="Flagellin"/>
</dbReference>
<dbReference type="RefSeq" id="WP_146646282.1">
    <property type="nucleotide sequence ID" value="NZ_CP012333.1"/>
</dbReference>
<protein>
    <recommendedName>
        <fullName evidence="3">Flagellin</fullName>
    </recommendedName>
</protein>